<evidence type="ECO:0000313" key="2">
    <source>
        <dbReference type="EMBL" id="TRY64868.1"/>
    </source>
</evidence>
<sequence length="167" mass="18592">MQLFTSESLKINIIIYLILAVGERILQEDFVCSCDEKYRTLIAFLHFVVPACLSCGSNYIFLELEGLGPTTLIKMNASMLSALLWIVLLLSDGRYYACAMFPSDPPCNGTVDVKDLQSTDAFFRSKITVNLKMVQKDFGFLNVAADFDDCSLSCDYYTEQMLSPAGG</sequence>
<organism evidence="2 3">
    <name type="scientific">Danionella cerebrum</name>
    <dbReference type="NCBI Taxonomy" id="2873325"/>
    <lineage>
        <taxon>Eukaryota</taxon>
        <taxon>Metazoa</taxon>
        <taxon>Chordata</taxon>
        <taxon>Craniata</taxon>
        <taxon>Vertebrata</taxon>
        <taxon>Euteleostomi</taxon>
        <taxon>Actinopterygii</taxon>
        <taxon>Neopterygii</taxon>
        <taxon>Teleostei</taxon>
        <taxon>Ostariophysi</taxon>
        <taxon>Cypriniformes</taxon>
        <taxon>Danionidae</taxon>
        <taxon>Danioninae</taxon>
        <taxon>Danionella</taxon>
    </lineage>
</organism>
<name>A0A553NHK3_9TELE</name>
<dbReference type="EMBL" id="SRMA01026961">
    <property type="protein sequence ID" value="TRY64868.1"/>
    <property type="molecule type" value="Genomic_DNA"/>
</dbReference>
<protein>
    <submittedName>
        <fullName evidence="2">Uncharacterized protein</fullName>
    </submittedName>
</protein>
<evidence type="ECO:0000256" key="1">
    <source>
        <dbReference type="SAM" id="Phobius"/>
    </source>
</evidence>
<keyword evidence="1" id="KW-1133">Transmembrane helix</keyword>
<comment type="caution">
    <text evidence="2">The sequence shown here is derived from an EMBL/GenBank/DDBJ whole genome shotgun (WGS) entry which is preliminary data.</text>
</comment>
<evidence type="ECO:0000313" key="3">
    <source>
        <dbReference type="Proteomes" id="UP000316079"/>
    </source>
</evidence>
<feature type="transmembrane region" description="Helical" evidence="1">
    <location>
        <begin position="73"/>
        <end position="91"/>
    </location>
</feature>
<feature type="transmembrane region" description="Helical" evidence="1">
    <location>
        <begin position="41"/>
        <end position="61"/>
    </location>
</feature>
<accession>A0A553NHK3</accession>
<proteinExistence type="predicted"/>
<reference evidence="2 3" key="1">
    <citation type="journal article" date="2019" name="Sci. Data">
        <title>Hybrid genome assembly and annotation of Danionella translucida.</title>
        <authorList>
            <person name="Kadobianskyi M."/>
            <person name="Schulze L."/>
            <person name="Schuelke M."/>
            <person name="Judkewitz B."/>
        </authorList>
    </citation>
    <scope>NUCLEOTIDE SEQUENCE [LARGE SCALE GENOMIC DNA]</scope>
    <source>
        <strain evidence="2 3">Bolton</strain>
    </source>
</reference>
<gene>
    <name evidence="2" type="ORF">DNTS_024579</name>
</gene>
<keyword evidence="1" id="KW-0812">Transmembrane</keyword>
<dbReference type="Proteomes" id="UP000316079">
    <property type="component" value="Unassembled WGS sequence"/>
</dbReference>
<keyword evidence="1" id="KW-0472">Membrane</keyword>
<dbReference type="AlphaFoldDB" id="A0A553NHK3"/>
<keyword evidence="3" id="KW-1185">Reference proteome</keyword>